<dbReference type="RefSeq" id="WP_212563425.1">
    <property type="nucleotide sequence ID" value="NZ_SPSG02000103.1"/>
</dbReference>
<evidence type="ECO:0000259" key="1">
    <source>
        <dbReference type="Pfam" id="PF10547"/>
    </source>
</evidence>
<dbReference type="Pfam" id="PF10547">
    <property type="entry name" value="P22_AR_N"/>
    <property type="match status" value="1"/>
</dbReference>
<dbReference type="EMBL" id="SPSG01001812">
    <property type="protein sequence ID" value="TFU99089.1"/>
    <property type="molecule type" value="Genomic_DNA"/>
</dbReference>
<dbReference type="AlphaFoldDB" id="A0A9X8VHC4"/>
<proteinExistence type="predicted"/>
<accession>A0A9X8VHC4</accession>
<sequence>MTNAAIKVPFHGANLFVVSHNGEPFVPMKPIVEGMGMAWQTQHRKLTERFSKGITEMVIPSVGGKQVMTCLALRKLNGWLQTISPNKVKPEIRDKVIQYQNECDDVLYEYWTTGEVKRKAKTSVDERTPLRDAVNLLVSKKHLMYPEAYAIIHQRFNVQSIEELDSEQIPVAVEYVHKLVLEGEFIGKADAIGSKTKRYNFPAETADPHDRTVGNAWMTPRVILDERNRAPELELLEALHLDGYDITGAKIRIHAMYGIVKQFIKMQNELSLARRHLSVVNDIIKNQTVQRGSNVSFSGSDIGVAYGGHPKRSLA</sequence>
<dbReference type="PRINTS" id="PR01994">
    <property type="entry name" value="ANTIREPRESSR"/>
</dbReference>
<evidence type="ECO:0000313" key="2">
    <source>
        <dbReference type="EMBL" id="TFU99089.1"/>
    </source>
</evidence>
<comment type="caution">
    <text evidence="2">The sequence shown here is derived from an EMBL/GenBank/DDBJ whole genome shotgun (WGS) entry which is preliminary data.</text>
</comment>
<name>A0A9X8VHC4_SERMA</name>
<feature type="domain" description="Antirepressor protein ant N-terminal" evidence="1">
    <location>
        <begin position="7"/>
        <end position="116"/>
    </location>
</feature>
<gene>
    <name evidence="2" type="ORF">E0L31_14105</name>
</gene>
<reference evidence="2" key="1">
    <citation type="submission" date="2019-03" db="EMBL/GenBank/DDBJ databases">
        <title>Serratia marcescens strain N2 draft genome.</title>
        <authorList>
            <person name="Yassin A."/>
            <person name="El-Kenawy N."/>
            <person name="Youssef N.H."/>
        </authorList>
    </citation>
    <scope>NUCLEOTIDE SEQUENCE [LARGE SCALE GENOMIC DNA]</scope>
    <source>
        <strain evidence="2">N2</strain>
    </source>
</reference>
<protein>
    <submittedName>
        <fullName evidence="2">Antirepressor protein Ant</fullName>
    </submittedName>
</protein>
<dbReference type="InterPro" id="IPR018875">
    <property type="entry name" value="Antirepressor_Ant_N"/>
</dbReference>
<organism evidence="2">
    <name type="scientific">Serratia marcescens</name>
    <dbReference type="NCBI Taxonomy" id="615"/>
    <lineage>
        <taxon>Bacteria</taxon>
        <taxon>Pseudomonadati</taxon>
        <taxon>Pseudomonadota</taxon>
        <taxon>Gammaproteobacteria</taxon>
        <taxon>Enterobacterales</taxon>
        <taxon>Yersiniaceae</taxon>
        <taxon>Serratia</taxon>
    </lineage>
</organism>